<gene>
    <name evidence="1" type="ORF">S12H4_10300</name>
</gene>
<dbReference type="AlphaFoldDB" id="X1S3N3"/>
<organism evidence="1">
    <name type="scientific">marine sediment metagenome</name>
    <dbReference type="NCBI Taxonomy" id="412755"/>
    <lineage>
        <taxon>unclassified sequences</taxon>
        <taxon>metagenomes</taxon>
        <taxon>ecological metagenomes</taxon>
    </lineage>
</organism>
<sequence>KDGYETVSGVITLLEGNNLLEVAMTKVPELPPELAAAAENYTEKWGNGGYEEAVVAMYELMGEDYTVEVVASDEVLAAARSWNPASNEAAVAPKSSAPEEAKDTIVYTDFGGGYGYSERTGPVTPYGYGW</sequence>
<dbReference type="EMBL" id="BARW01004374">
    <property type="protein sequence ID" value="GAI62419.1"/>
    <property type="molecule type" value="Genomic_DNA"/>
</dbReference>
<protein>
    <submittedName>
        <fullName evidence="1">Uncharacterized protein</fullName>
    </submittedName>
</protein>
<evidence type="ECO:0000313" key="1">
    <source>
        <dbReference type="EMBL" id="GAI62419.1"/>
    </source>
</evidence>
<reference evidence="1" key="1">
    <citation type="journal article" date="2014" name="Front. Microbiol.">
        <title>High frequency of phylogenetically diverse reductive dehalogenase-homologous genes in deep subseafloor sedimentary metagenomes.</title>
        <authorList>
            <person name="Kawai M."/>
            <person name="Futagami T."/>
            <person name="Toyoda A."/>
            <person name="Takaki Y."/>
            <person name="Nishi S."/>
            <person name="Hori S."/>
            <person name="Arai W."/>
            <person name="Tsubouchi T."/>
            <person name="Morono Y."/>
            <person name="Uchiyama I."/>
            <person name="Ito T."/>
            <person name="Fujiyama A."/>
            <person name="Inagaki F."/>
            <person name="Takami H."/>
        </authorList>
    </citation>
    <scope>NUCLEOTIDE SEQUENCE</scope>
    <source>
        <strain evidence="1">Expedition CK06-06</strain>
    </source>
</reference>
<proteinExistence type="predicted"/>
<comment type="caution">
    <text evidence="1">The sequence shown here is derived from an EMBL/GenBank/DDBJ whole genome shotgun (WGS) entry which is preliminary data.</text>
</comment>
<feature type="non-terminal residue" evidence="1">
    <location>
        <position position="1"/>
    </location>
</feature>
<accession>X1S3N3</accession>
<name>X1S3N3_9ZZZZ</name>